<name>A0A1F5EW51_9BACT</name>
<reference evidence="2 3" key="1">
    <citation type="journal article" date="2016" name="Nat. Commun.">
        <title>Thousands of microbial genomes shed light on interconnected biogeochemical processes in an aquifer system.</title>
        <authorList>
            <person name="Anantharaman K."/>
            <person name="Brown C.T."/>
            <person name="Hug L.A."/>
            <person name="Sharon I."/>
            <person name="Castelle C.J."/>
            <person name="Probst A.J."/>
            <person name="Thomas B.C."/>
            <person name="Singh A."/>
            <person name="Wilkins M.J."/>
            <person name="Karaoz U."/>
            <person name="Brodie E.L."/>
            <person name="Williams K.H."/>
            <person name="Hubbard S.S."/>
            <person name="Banfield J.F."/>
        </authorList>
    </citation>
    <scope>NUCLEOTIDE SEQUENCE [LARGE SCALE GENOMIC DNA]</scope>
</reference>
<dbReference type="EMBL" id="MFAG01000027">
    <property type="protein sequence ID" value="OGD71605.1"/>
    <property type="molecule type" value="Genomic_DNA"/>
</dbReference>
<accession>A0A1F5EW51</accession>
<protein>
    <submittedName>
        <fullName evidence="2">Uncharacterized protein</fullName>
    </submittedName>
</protein>
<proteinExistence type="predicted"/>
<feature type="signal peptide" evidence="1">
    <location>
        <begin position="1"/>
        <end position="26"/>
    </location>
</feature>
<evidence type="ECO:0000256" key="1">
    <source>
        <dbReference type="SAM" id="SignalP"/>
    </source>
</evidence>
<evidence type="ECO:0000313" key="2">
    <source>
        <dbReference type="EMBL" id="OGD71605.1"/>
    </source>
</evidence>
<dbReference type="Proteomes" id="UP000177979">
    <property type="component" value="Unassembled WGS sequence"/>
</dbReference>
<feature type="chain" id="PRO_5009518426" evidence="1">
    <location>
        <begin position="27"/>
        <end position="354"/>
    </location>
</feature>
<sequence length="354" mass="38695">MTKTKLFLRILISLLLFYFAATNAYAVKLEGEWTEPEGLMMKAEQAGNTFSLIVTDPDIPEKYQGIANLKGTISGSTFTGQIFSLHSECPNLDGYRPASGTISSREIKIKAIFSRYDTDACTIDLNTETEISVTYTKILSPEEKALDNHQKELAQLAEDLANRSGPVIDTSTATVISTSPIAQSSERYSINVGADTRPDPSTYIDYLGQVPNISVESRGKEIARVSNFEGDITRHRTVDGKASDYQIRRVGTSIKGNVLHASDTFSFKGDGFVQYHGIDGSTKQYMTAGYAKKHGFADQIKPGQAGLEIILKMADPPPTPVPPPGPIRQFFNWLGELMTPEPQPTPYGIVGVKG</sequence>
<dbReference type="AlphaFoldDB" id="A0A1F5EW51"/>
<evidence type="ECO:0000313" key="3">
    <source>
        <dbReference type="Proteomes" id="UP000177979"/>
    </source>
</evidence>
<comment type="caution">
    <text evidence="2">The sequence shown here is derived from an EMBL/GenBank/DDBJ whole genome shotgun (WGS) entry which is preliminary data.</text>
</comment>
<gene>
    <name evidence="2" type="ORF">A2703_03835</name>
</gene>
<organism evidence="2 3">
    <name type="scientific">Candidatus Collierbacteria bacterium RIFCSPHIGHO2_01_FULL_50_25</name>
    <dbReference type="NCBI Taxonomy" id="1817722"/>
    <lineage>
        <taxon>Bacteria</taxon>
        <taxon>Candidatus Collieribacteriota</taxon>
    </lineage>
</organism>
<keyword evidence="1" id="KW-0732">Signal</keyword>